<proteinExistence type="predicted"/>
<protein>
    <submittedName>
        <fullName evidence="2">Uncharacterized protein</fullName>
    </submittedName>
</protein>
<dbReference type="STRING" id="195913.SAMN04488004_1581"/>
<dbReference type="Proteomes" id="UP000199550">
    <property type="component" value="Unassembled WGS sequence"/>
</dbReference>
<reference evidence="2 3" key="1">
    <citation type="submission" date="2016-10" db="EMBL/GenBank/DDBJ databases">
        <authorList>
            <person name="de Groot N.N."/>
        </authorList>
    </citation>
    <scope>NUCLEOTIDE SEQUENCE [LARGE SCALE GENOMIC DNA]</scope>
    <source>
        <strain evidence="2 3">DSM 16199</strain>
    </source>
</reference>
<dbReference type="EMBL" id="FOTF01000058">
    <property type="protein sequence ID" value="SFL73371.1"/>
    <property type="molecule type" value="Genomic_DNA"/>
</dbReference>
<organism evidence="2 3">
    <name type="scientific">Loktanella salsilacus</name>
    <dbReference type="NCBI Taxonomy" id="195913"/>
    <lineage>
        <taxon>Bacteria</taxon>
        <taxon>Pseudomonadati</taxon>
        <taxon>Pseudomonadota</taxon>
        <taxon>Alphaproteobacteria</taxon>
        <taxon>Rhodobacterales</taxon>
        <taxon>Roseobacteraceae</taxon>
        <taxon>Loktanella</taxon>
    </lineage>
</organism>
<name>A0A1I4K488_9RHOB</name>
<dbReference type="AlphaFoldDB" id="A0A1I4K488"/>
<keyword evidence="3" id="KW-1185">Reference proteome</keyword>
<evidence type="ECO:0000256" key="1">
    <source>
        <dbReference type="SAM" id="MobiDB-lite"/>
    </source>
</evidence>
<feature type="compositionally biased region" description="Basic and acidic residues" evidence="1">
    <location>
        <begin position="1"/>
        <end position="17"/>
    </location>
</feature>
<gene>
    <name evidence="2" type="ORF">SAMN04488004_1581</name>
</gene>
<sequence length="27" mass="2980">MDKIRAAISKARADRETLGVPRPRGSK</sequence>
<feature type="non-terminal residue" evidence="2">
    <location>
        <position position="27"/>
    </location>
</feature>
<accession>A0A1I4K488</accession>
<feature type="region of interest" description="Disordered" evidence="1">
    <location>
        <begin position="1"/>
        <end position="27"/>
    </location>
</feature>
<evidence type="ECO:0000313" key="2">
    <source>
        <dbReference type="EMBL" id="SFL73371.1"/>
    </source>
</evidence>
<evidence type="ECO:0000313" key="3">
    <source>
        <dbReference type="Proteomes" id="UP000199550"/>
    </source>
</evidence>